<keyword evidence="4" id="KW-1185">Reference proteome</keyword>
<keyword evidence="3" id="KW-0808">Transferase</keyword>
<name>A0A4Y8ZS69_9SPHN</name>
<dbReference type="Pfam" id="PF13420">
    <property type="entry name" value="Acetyltransf_4"/>
    <property type="match status" value="1"/>
</dbReference>
<dbReference type="OrthoDB" id="5459937at2"/>
<evidence type="ECO:0000313" key="4">
    <source>
        <dbReference type="Proteomes" id="UP000298213"/>
    </source>
</evidence>
<dbReference type="AlphaFoldDB" id="A0A4Y8ZS69"/>
<feature type="domain" description="N-acetyltransferase" evidence="2">
    <location>
        <begin position="23"/>
        <end position="183"/>
    </location>
</feature>
<dbReference type="PANTHER" id="PTHR43072">
    <property type="entry name" value="N-ACETYLTRANSFERASE"/>
    <property type="match status" value="1"/>
</dbReference>
<dbReference type="EMBL" id="SPDV01000012">
    <property type="protein sequence ID" value="TFI58853.1"/>
    <property type="molecule type" value="Genomic_DNA"/>
</dbReference>
<gene>
    <name evidence="3" type="ORF">E2493_07980</name>
</gene>
<evidence type="ECO:0000256" key="1">
    <source>
        <dbReference type="SAM" id="MobiDB-lite"/>
    </source>
</evidence>
<evidence type="ECO:0000313" key="3">
    <source>
        <dbReference type="EMBL" id="TFI58853.1"/>
    </source>
</evidence>
<dbReference type="GO" id="GO:0016747">
    <property type="term" value="F:acyltransferase activity, transferring groups other than amino-acyl groups"/>
    <property type="evidence" value="ECO:0007669"/>
    <property type="project" value="InterPro"/>
</dbReference>
<dbReference type="InterPro" id="IPR000182">
    <property type="entry name" value="GNAT_dom"/>
</dbReference>
<proteinExistence type="predicted"/>
<comment type="caution">
    <text evidence="3">The sequence shown here is derived from an EMBL/GenBank/DDBJ whole genome shotgun (WGS) entry which is preliminary data.</text>
</comment>
<dbReference type="PANTHER" id="PTHR43072:SF8">
    <property type="entry name" value="ACYLTRANSFERASE FABY-RELATED"/>
    <property type="match status" value="1"/>
</dbReference>
<sequence>MGSDRPAAQGRPRRDAAADDRRVRIRAATARDAAAIARIYAPYVDGSIVTFEEVAPNAAEMAPRIESGGDLYPWLVAEEAGEIAGYASAAAFRTRTAYRFAVETSVYVRQGVERRGIGSALYRPLIGTLEAQGFTQAIAAISLPNPSSVKLHERFGFAPAGVYRQVGWKLGRWIDVGLWQRMLAAPTDPPREPRPVSGDRPAATG</sequence>
<dbReference type="Proteomes" id="UP000298213">
    <property type="component" value="Unassembled WGS sequence"/>
</dbReference>
<dbReference type="CDD" id="cd04301">
    <property type="entry name" value="NAT_SF"/>
    <property type="match status" value="1"/>
</dbReference>
<dbReference type="SUPFAM" id="SSF55729">
    <property type="entry name" value="Acyl-CoA N-acyltransferases (Nat)"/>
    <property type="match status" value="1"/>
</dbReference>
<feature type="region of interest" description="Disordered" evidence="1">
    <location>
        <begin position="185"/>
        <end position="205"/>
    </location>
</feature>
<evidence type="ECO:0000259" key="2">
    <source>
        <dbReference type="PROSITE" id="PS51186"/>
    </source>
</evidence>
<protein>
    <submittedName>
        <fullName evidence="3">N-acetyltransferase family protein</fullName>
    </submittedName>
</protein>
<reference evidence="3 4" key="1">
    <citation type="submission" date="2019-03" db="EMBL/GenBank/DDBJ databases">
        <title>Genome sequence of Sphingomonas sp. 17J27-24.</title>
        <authorList>
            <person name="Kim M."/>
            <person name="Maeng S."/>
            <person name="Sathiyaraj S."/>
        </authorList>
    </citation>
    <scope>NUCLEOTIDE SEQUENCE [LARGE SCALE GENOMIC DNA]</scope>
    <source>
        <strain evidence="3 4">17J27-24</strain>
    </source>
</reference>
<dbReference type="InterPro" id="IPR016181">
    <property type="entry name" value="Acyl_CoA_acyltransferase"/>
</dbReference>
<organism evidence="3 4">
    <name type="scientific">Sphingomonas parva</name>
    <dbReference type="NCBI Taxonomy" id="2555898"/>
    <lineage>
        <taxon>Bacteria</taxon>
        <taxon>Pseudomonadati</taxon>
        <taxon>Pseudomonadota</taxon>
        <taxon>Alphaproteobacteria</taxon>
        <taxon>Sphingomonadales</taxon>
        <taxon>Sphingomonadaceae</taxon>
        <taxon>Sphingomonas</taxon>
    </lineage>
</organism>
<feature type="region of interest" description="Disordered" evidence="1">
    <location>
        <begin position="1"/>
        <end position="20"/>
    </location>
</feature>
<feature type="compositionally biased region" description="Low complexity" evidence="1">
    <location>
        <begin position="1"/>
        <end position="10"/>
    </location>
</feature>
<dbReference type="PROSITE" id="PS51186">
    <property type="entry name" value="GNAT"/>
    <property type="match status" value="1"/>
</dbReference>
<accession>A0A4Y8ZS69</accession>
<dbReference type="Gene3D" id="3.40.630.30">
    <property type="match status" value="1"/>
</dbReference>